<evidence type="ECO:0000313" key="3">
    <source>
        <dbReference type="Proteomes" id="UP000186666"/>
    </source>
</evidence>
<proteinExistence type="predicted"/>
<evidence type="ECO:0008006" key="4">
    <source>
        <dbReference type="Google" id="ProtNLM"/>
    </source>
</evidence>
<dbReference type="RefSeq" id="WP_068586414.1">
    <property type="nucleotide sequence ID" value="NZ_FTNK01000012.1"/>
</dbReference>
<feature type="transmembrane region" description="Helical" evidence="1">
    <location>
        <begin position="35"/>
        <end position="53"/>
    </location>
</feature>
<comment type="caution">
    <text evidence="2">The sequence shown here is derived from an EMBL/GenBank/DDBJ whole genome shotgun (WGS) entry which is preliminary data.</text>
</comment>
<keyword evidence="1" id="KW-0472">Membrane</keyword>
<organism evidence="2 3">
    <name type="scientific">Paenibacillus macquariensis</name>
    <dbReference type="NCBI Taxonomy" id="948756"/>
    <lineage>
        <taxon>Bacteria</taxon>
        <taxon>Bacillati</taxon>
        <taxon>Bacillota</taxon>
        <taxon>Bacilli</taxon>
        <taxon>Bacillales</taxon>
        <taxon>Paenibacillaceae</taxon>
        <taxon>Paenibacillus</taxon>
    </lineage>
</organism>
<protein>
    <recommendedName>
        <fullName evidence="4">DUF2651 domain-containing protein</fullName>
    </recommendedName>
</protein>
<reference evidence="2 3" key="1">
    <citation type="submission" date="2017-01" db="EMBL/GenBank/DDBJ databases">
        <authorList>
            <person name="Varghese N."/>
            <person name="Submissions S."/>
        </authorList>
    </citation>
    <scope>NUCLEOTIDE SEQUENCE [LARGE SCALE GENOMIC DNA]</scope>
    <source>
        <strain evidence="2 3">ATCC 23464</strain>
    </source>
</reference>
<feature type="transmembrane region" description="Helical" evidence="1">
    <location>
        <begin position="65"/>
        <end position="83"/>
    </location>
</feature>
<feature type="transmembrane region" description="Helical" evidence="1">
    <location>
        <begin position="7"/>
        <end position="29"/>
    </location>
</feature>
<accession>A0ABY1K7V0</accession>
<dbReference type="EMBL" id="FTNK01000012">
    <property type="protein sequence ID" value="SIR38212.1"/>
    <property type="molecule type" value="Genomic_DNA"/>
</dbReference>
<evidence type="ECO:0000256" key="1">
    <source>
        <dbReference type="SAM" id="Phobius"/>
    </source>
</evidence>
<dbReference type="Proteomes" id="UP000186666">
    <property type="component" value="Unassembled WGS sequence"/>
</dbReference>
<keyword evidence="1" id="KW-0812">Transmembrane</keyword>
<evidence type="ECO:0000313" key="2">
    <source>
        <dbReference type="EMBL" id="SIR38212.1"/>
    </source>
</evidence>
<sequence length="118" mass="13161">MNKRNIIVILFPALVMAIISIITSTQMFGLSDLDAKSLILAGLVLIFPVLFVLQGVLCAVTRSKVVITLVVSIVTYILIMFVFLNSSAFIYLIVYLVMWAIGYWIGKYIIRSKAITNN</sequence>
<keyword evidence="1" id="KW-1133">Transmembrane helix</keyword>
<name>A0ABY1K7V0_9BACL</name>
<feature type="transmembrane region" description="Helical" evidence="1">
    <location>
        <begin position="89"/>
        <end position="110"/>
    </location>
</feature>
<gene>
    <name evidence="2" type="ORF">SAMN05421578_11298</name>
</gene>
<keyword evidence="3" id="KW-1185">Reference proteome</keyword>